<accession>A0A1B6JTM4</accession>
<dbReference type="EMBL" id="GECU01005453">
    <property type="protein sequence ID" value="JAT02254.1"/>
    <property type="molecule type" value="Transcribed_RNA"/>
</dbReference>
<dbReference type="AlphaFoldDB" id="A0A1B6JTM4"/>
<feature type="non-terminal residue" evidence="1">
    <location>
        <position position="1"/>
    </location>
</feature>
<name>A0A1B6JTM4_9HEMI</name>
<sequence>VLFDCPETIKSANRYYQEGVVADFIWLYIPTAPQGWTKIARDETGVLAQNFTKQGCYPGMGQHYFYEISPNHTTDCQDYQGFFVIFDKGELIGLGISPVCSFTNGDREWMEDAPMELIEIIVPYGPPCLDDWVTNYGITGFHMFLVPNASETTCPT</sequence>
<organism evidence="1">
    <name type="scientific">Homalodisca liturata</name>
    <dbReference type="NCBI Taxonomy" id="320908"/>
    <lineage>
        <taxon>Eukaryota</taxon>
        <taxon>Metazoa</taxon>
        <taxon>Ecdysozoa</taxon>
        <taxon>Arthropoda</taxon>
        <taxon>Hexapoda</taxon>
        <taxon>Insecta</taxon>
        <taxon>Pterygota</taxon>
        <taxon>Neoptera</taxon>
        <taxon>Paraneoptera</taxon>
        <taxon>Hemiptera</taxon>
        <taxon>Auchenorrhyncha</taxon>
        <taxon>Membracoidea</taxon>
        <taxon>Cicadellidae</taxon>
        <taxon>Cicadellinae</taxon>
        <taxon>Proconiini</taxon>
        <taxon>Homalodisca</taxon>
    </lineage>
</organism>
<evidence type="ECO:0000313" key="1">
    <source>
        <dbReference type="EMBL" id="JAT02254.1"/>
    </source>
</evidence>
<protein>
    <submittedName>
        <fullName evidence="1">Uncharacterized protein</fullName>
    </submittedName>
</protein>
<proteinExistence type="predicted"/>
<reference evidence="1" key="1">
    <citation type="submission" date="2015-11" db="EMBL/GenBank/DDBJ databases">
        <title>De novo transcriptome assembly of four potential Pierce s Disease insect vectors from Arizona vineyards.</title>
        <authorList>
            <person name="Tassone E.E."/>
        </authorList>
    </citation>
    <scope>NUCLEOTIDE SEQUENCE</scope>
</reference>
<gene>
    <name evidence="1" type="ORF">g.12456</name>
</gene>